<dbReference type="AlphaFoldDB" id="A0A559TIZ1"/>
<protein>
    <submittedName>
        <fullName evidence="1">Uncharacterized protein</fullName>
    </submittedName>
</protein>
<proteinExistence type="predicted"/>
<gene>
    <name evidence="1" type="ORF">BCL32_2969</name>
</gene>
<name>A0A559TIZ1_9HYPH</name>
<evidence type="ECO:0000313" key="2">
    <source>
        <dbReference type="Proteomes" id="UP000319824"/>
    </source>
</evidence>
<organism evidence="1 2">
    <name type="scientific">Rhizobium mongolense USDA 1844</name>
    <dbReference type="NCBI Taxonomy" id="1079460"/>
    <lineage>
        <taxon>Bacteria</taxon>
        <taxon>Pseudomonadati</taxon>
        <taxon>Pseudomonadota</taxon>
        <taxon>Alphaproteobacteria</taxon>
        <taxon>Hyphomicrobiales</taxon>
        <taxon>Rhizobiaceae</taxon>
        <taxon>Rhizobium/Agrobacterium group</taxon>
        <taxon>Rhizobium</taxon>
    </lineage>
</organism>
<dbReference type="Proteomes" id="UP000319824">
    <property type="component" value="Unassembled WGS sequence"/>
</dbReference>
<comment type="caution">
    <text evidence="1">The sequence shown here is derived from an EMBL/GenBank/DDBJ whole genome shotgun (WGS) entry which is preliminary data.</text>
</comment>
<sequence>MSRKTPRVAQARATPAARYEYNNYWFFTVSSRKNRPSGFW</sequence>
<dbReference type="EMBL" id="VISO01000002">
    <property type="protein sequence ID" value="TVZ74572.1"/>
    <property type="molecule type" value="Genomic_DNA"/>
</dbReference>
<accession>A0A559TIZ1</accession>
<reference evidence="1 2" key="1">
    <citation type="submission" date="2019-06" db="EMBL/GenBank/DDBJ databases">
        <title>Pac Bio to generate improved reference genome sequences for organisms with transposon mutant libraries (support for FEBA project).</title>
        <authorList>
            <person name="Blow M."/>
        </authorList>
    </citation>
    <scope>NUCLEOTIDE SEQUENCE [LARGE SCALE GENOMIC DNA]</scope>
    <source>
        <strain evidence="1 2">USDA 1844</strain>
    </source>
</reference>
<evidence type="ECO:0000313" key="1">
    <source>
        <dbReference type="EMBL" id="TVZ74572.1"/>
    </source>
</evidence>